<proteinExistence type="predicted"/>
<dbReference type="RefSeq" id="WP_245655070.1">
    <property type="nucleotide sequence ID" value="NZ_JBEZVI010000005.1"/>
</dbReference>
<keyword evidence="2" id="KW-0472">Membrane</keyword>
<evidence type="ECO:0000256" key="1">
    <source>
        <dbReference type="SAM" id="MobiDB-lite"/>
    </source>
</evidence>
<name>A0ABV2YWZ4_9ACTN</name>
<keyword evidence="4" id="KW-1185">Reference proteome</keyword>
<feature type="transmembrane region" description="Helical" evidence="2">
    <location>
        <begin position="44"/>
        <end position="68"/>
    </location>
</feature>
<dbReference type="Proteomes" id="UP001550853">
    <property type="component" value="Unassembled WGS sequence"/>
</dbReference>
<protein>
    <submittedName>
        <fullName evidence="3">DUF6114 domain-containing protein</fullName>
    </submittedName>
</protein>
<gene>
    <name evidence="3" type="ORF">AB0E61_09185</name>
</gene>
<evidence type="ECO:0000256" key="2">
    <source>
        <dbReference type="SAM" id="Phobius"/>
    </source>
</evidence>
<feature type="transmembrane region" description="Helical" evidence="2">
    <location>
        <begin position="19"/>
        <end position="38"/>
    </location>
</feature>
<keyword evidence="2" id="KW-0812">Transmembrane</keyword>
<feature type="transmembrane region" description="Helical" evidence="2">
    <location>
        <begin position="75"/>
        <end position="91"/>
    </location>
</feature>
<evidence type="ECO:0000313" key="4">
    <source>
        <dbReference type="Proteomes" id="UP001550853"/>
    </source>
</evidence>
<accession>A0ABV2YWZ4</accession>
<comment type="caution">
    <text evidence="3">The sequence shown here is derived from an EMBL/GenBank/DDBJ whole genome shotgun (WGS) entry which is preliminary data.</text>
</comment>
<keyword evidence="2" id="KW-1133">Transmembrane helix</keyword>
<dbReference type="Pfam" id="PF19609">
    <property type="entry name" value="DUF6114"/>
    <property type="match status" value="1"/>
</dbReference>
<feature type="compositionally biased region" description="Low complexity" evidence="1">
    <location>
        <begin position="143"/>
        <end position="164"/>
    </location>
</feature>
<reference evidence="3 4" key="1">
    <citation type="submission" date="2024-06" db="EMBL/GenBank/DDBJ databases">
        <title>The Natural Products Discovery Center: Release of the First 8490 Sequenced Strains for Exploring Actinobacteria Biosynthetic Diversity.</title>
        <authorList>
            <person name="Kalkreuter E."/>
            <person name="Kautsar S.A."/>
            <person name="Yang D."/>
            <person name="Bader C.D."/>
            <person name="Teijaro C.N."/>
            <person name="Fluegel L."/>
            <person name="Davis C.M."/>
            <person name="Simpson J.R."/>
            <person name="Lauterbach L."/>
            <person name="Steele A.D."/>
            <person name="Gui C."/>
            <person name="Meng S."/>
            <person name="Li G."/>
            <person name="Viehrig K."/>
            <person name="Ye F."/>
            <person name="Su P."/>
            <person name="Kiefer A.F."/>
            <person name="Nichols A."/>
            <person name="Cepeda A.J."/>
            <person name="Yan W."/>
            <person name="Fan B."/>
            <person name="Jiang Y."/>
            <person name="Adhikari A."/>
            <person name="Zheng C.-J."/>
            <person name="Schuster L."/>
            <person name="Cowan T.M."/>
            <person name="Smanski M.J."/>
            <person name="Chevrette M.G."/>
            <person name="De Carvalho L.P.S."/>
            <person name="Shen B."/>
        </authorList>
    </citation>
    <scope>NUCLEOTIDE SEQUENCE [LARGE SCALE GENOMIC DNA]</scope>
    <source>
        <strain evidence="3 4">NPDC033039</strain>
    </source>
</reference>
<sequence length="164" mass="16384">MGAAGAPNRWRRWRRGRPFWGGLAAVLAGAEICALPLAPLKVMLQQGIAGVPSVLMGLVMILMGLSAWFTPQHRTLAGVLTVLAAMAALVMSNLGGFLIGTLLGILGGAMVFAWRPVPDGAPPEEPDGARSGAAGTSGGAGTPGAPEASDAPGAPDATAAGRLP</sequence>
<dbReference type="EMBL" id="JBEZVI010000005">
    <property type="protein sequence ID" value="MEU3710263.1"/>
    <property type="molecule type" value="Genomic_DNA"/>
</dbReference>
<feature type="region of interest" description="Disordered" evidence="1">
    <location>
        <begin position="118"/>
        <end position="164"/>
    </location>
</feature>
<organism evidence="3 4">
    <name type="scientific">Streptomyces catenulae</name>
    <dbReference type="NCBI Taxonomy" id="66875"/>
    <lineage>
        <taxon>Bacteria</taxon>
        <taxon>Bacillati</taxon>
        <taxon>Actinomycetota</taxon>
        <taxon>Actinomycetes</taxon>
        <taxon>Kitasatosporales</taxon>
        <taxon>Streptomycetaceae</taxon>
        <taxon>Streptomyces</taxon>
    </lineage>
</organism>
<evidence type="ECO:0000313" key="3">
    <source>
        <dbReference type="EMBL" id="MEU3710263.1"/>
    </source>
</evidence>
<dbReference type="InterPro" id="IPR046096">
    <property type="entry name" value="DUF6114"/>
</dbReference>